<comment type="caution">
    <text evidence="8">The sequence shown here is derived from an EMBL/GenBank/DDBJ whole genome shotgun (WGS) entry which is preliminary data.</text>
</comment>
<dbReference type="PROSITE" id="PS51900">
    <property type="entry name" value="CB"/>
    <property type="match status" value="1"/>
</dbReference>
<gene>
    <name evidence="8" type="ORF">OF897_09350</name>
</gene>
<dbReference type="PANTHER" id="PTHR30349">
    <property type="entry name" value="PHAGE INTEGRASE-RELATED"/>
    <property type="match status" value="1"/>
</dbReference>
<dbReference type="InterPro" id="IPR011010">
    <property type="entry name" value="DNA_brk_join_enz"/>
</dbReference>
<dbReference type="Gene3D" id="1.10.150.130">
    <property type="match status" value="1"/>
</dbReference>
<keyword evidence="4" id="KW-0233">DNA recombination</keyword>
<dbReference type="InterPro" id="IPR044068">
    <property type="entry name" value="CB"/>
</dbReference>
<dbReference type="RefSeq" id="WP_267265430.1">
    <property type="nucleotide sequence ID" value="NZ_JAOVZW010000010.1"/>
</dbReference>
<evidence type="ECO:0000256" key="4">
    <source>
        <dbReference type="ARBA" id="ARBA00023172"/>
    </source>
</evidence>
<dbReference type="InterPro" id="IPR013762">
    <property type="entry name" value="Integrase-like_cat_sf"/>
</dbReference>
<dbReference type="Pfam" id="PF00589">
    <property type="entry name" value="Phage_integrase"/>
    <property type="match status" value="1"/>
</dbReference>
<keyword evidence="9" id="KW-1185">Reference proteome</keyword>
<evidence type="ECO:0000256" key="3">
    <source>
        <dbReference type="ARBA" id="ARBA00023125"/>
    </source>
</evidence>
<protein>
    <submittedName>
        <fullName evidence="8">Site-specific integrase</fullName>
    </submittedName>
</protein>
<evidence type="ECO:0000259" key="6">
    <source>
        <dbReference type="PROSITE" id="PS51898"/>
    </source>
</evidence>
<feature type="domain" description="Tyr recombinase" evidence="6">
    <location>
        <begin position="100"/>
        <end position="272"/>
    </location>
</feature>
<evidence type="ECO:0000313" key="9">
    <source>
        <dbReference type="Proteomes" id="UP001073122"/>
    </source>
</evidence>
<dbReference type="Proteomes" id="UP001073122">
    <property type="component" value="Unassembled WGS sequence"/>
</dbReference>
<dbReference type="PROSITE" id="PS51898">
    <property type="entry name" value="TYR_RECOMBINASE"/>
    <property type="match status" value="1"/>
</dbReference>
<dbReference type="PANTHER" id="PTHR30349:SF64">
    <property type="entry name" value="PROPHAGE INTEGRASE INTD-RELATED"/>
    <property type="match status" value="1"/>
</dbReference>
<dbReference type="InterPro" id="IPR010998">
    <property type="entry name" value="Integrase_recombinase_N"/>
</dbReference>
<proteinExistence type="inferred from homology"/>
<dbReference type="Gene3D" id="1.10.443.10">
    <property type="entry name" value="Intergrase catalytic core"/>
    <property type="match status" value="1"/>
</dbReference>
<reference evidence="8" key="1">
    <citation type="submission" date="2022-10" db="EMBL/GenBank/DDBJ databases">
        <title>Chryseobacterium sp. nov., a novel bacterial species.</title>
        <authorList>
            <person name="Cao Y."/>
        </authorList>
    </citation>
    <scope>NUCLEOTIDE SEQUENCE</scope>
    <source>
        <strain evidence="8">CCTCC AB2015118</strain>
    </source>
</reference>
<evidence type="ECO:0000313" key="8">
    <source>
        <dbReference type="EMBL" id="MCX8524130.1"/>
    </source>
</evidence>
<evidence type="ECO:0000256" key="1">
    <source>
        <dbReference type="ARBA" id="ARBA00008857"/>
    </source>
</evidence>
<dbReference type="InterPro" id="IPR050090">
    <property type="entry name" value="Tyrosine_recombinase_XerCD"/>
</dbReference>
<dbReference type="InterPro" id="IPR004107">
    <property type="entry name" value="Integrase_SAM-like_N"/>
</dbReference>
<dbReference type="InterPro" id="IPR002104">
    <property type="entry name" value="Integrase_catalytic"/>
</dbReference>
<dbReference type="SUPFAM" id="SSF56349">
    <property type="entry name" value="DNA breaking-rejoining enzymes"/>
    <property type="match status" value="1"/>
</dbReference>
<accession>A0ABT3XT09</accession>
<dbReference type="EMBL" id="JAOVZW010000010">
    <property type="protein sequence ID" value="MCX8524130.1"/>
    <property type="molecule type" value="Genomic_DNA"/>
</dbReference>
<organism evidence="8 9">
    <name type="scientific">Chryseobacterium formosus</name>
    <dbReference type="NCBI Taxonomy" id="1537363"/>
    <lineage>
        <taxon>Bacteria</taxon>
        <taxon>Pseudomonadati</taxon>
        <taxon>Bacteroidota</taxon>
        <taxon>Flavobacteriia</taxon>
        <taxon>Flavobacteriales</taxon>
        <taxon>Weeksellaceae</taxon>
        <taxon>Chryseobacterium group</taxon>
        <taxon>Chryseobacterium</taxon>
    </lineage>
</organism>
<keyword evidence="3 5" id="KW-0238">DNA-binding</keyword>
<feature type="domain" description="Core-binding (CB)" evidence="7">
    <location>
        <begin position="1"/>
        <end position="83"/>
    </location>
</feature>
<evidence type="ECO:0000256" key="2">
    <source>
        <dbReference type="ARBA" id="ARBA00022908"/>
    </source>
</evidence>
<evidence type="ECO:0000256" key="5">
    <source>
        <dbReference type="PROSITE-ProRule" id="PRU01248"/>
    </source>
</evidence>
<evidence type="ECO:0000259" key="7">
    <source>
        <dbReference type="PROSITE" id="PS51900"/>
    </source>
</evidence>
<sequence>MNQNLIDQFVTILRIQRYADKSVKTYASHLAYFLRLSAKHKPEDITEQQIENFIIWLVEKRKVGQSYQKAMISTITKFYKEIFQPHICLKHLYPKRKEYKLPKFLTRDEVKKILDATENIKHKAILMTIYSCGLRLSELLELQISDIKVKEKLLLIRQSKGNKDRLMVVSAKLLNVLGDYYKIYQPKNYLFEGKNTDKYSERSMQQILKSSLRKARVITPASIHTLRHSYATHLLESGIDIRIIKDLLGHSNIKTTEIYTHITDVSKSNVKSPLDYL</sequence>
<keyword evidence="2" id="KW-0229">DNA integration</keyword>
<dbReference type="Pfam" id="PF13495">
    <property type="entry name" value="Phage_int_SAM_4"/>
    <property type="match status" value="1"/>
</dbReference>
<comment type="similarity">
    <text evidence="1">Belongs to the 'phage' integrase family.</text>
</comment>
<name>A0ABT3XT09_9FLAO</name>